<accession>A0A0F9AQH9</accession>
<evidence type="ECO:0000313" key="1">
    <source>
        <dbReference type="EMBL" id="KKK74446.1"/>
    </source>
</evidence>
<feature type="non-terminal residue" evidence="1">
    <location>
        <position position="1"/>
    </location>
</feature>
<reference evidence="1" key="1">
    <citation type="journal article" date="2015" name="Nature">
        <title>Complex archaea that bridge the gap between prokaryotes and eukaryotes.</title>
        <authorList>
            <person name="Spang A."/>
            <person name="Saw J.H."/>
            <person name="Jorgensen S.L."/>
            <person name="Zaremba-Niedzwiedzka K."/>
            <person name="Martijn J."/>
            <person name="Lind A.E."/>
            <person name="van Eijk R."/>
            <person name="Schleper C."/>
            <person name="Guy L."/>
            <person name="Ettema T.J."/>
        </authorList>
    </citation>
    <scope>NUCLEOTIDE SEQUENCE</scope>
</reference>
<dbReference type="AlphaFoldDB" id="A0A0F9AQH9"/>
<organism evidence="1">
    <name type="scientific">marine sediment metagenome</name>
    <dbReference type="NCBI Taxonomy" id="412755"/>
    <lineage>
        <taxon>unclassified sequences</taxon>
        <taxon>metagenomes</taxon>
        <taxon>ecological metagenomes</taxon>
    </lineage>
</organism>
<comment type="caution">
    <text evidence="1">The sequence shown here is derived from an EMBL/GenBank/DDBJ whole genome shotgun (WGS) entry which is preliminary data.</text>
</comment>
<protein>
    <submittedName>
        <fullName evidence="1">Uncharacterized protein</fullName>
    </submittedName>
</protein>
<name>A0A0F9AQH9_9ZZZZ</name>
<proteinExistence type="predicted"/>
<sequence>YLAPTREITLVIRDYDLEWDE</sequence>
<gene>
    <name evidence="1" type="ORF">LCGC14_2883670</name>
</gene>
<dbReference type="EMBL" id="LAZR01056313">
    <property type="protein sequence ID" value="KKK74446.1"/>
    <property type="molecule type" value="Genomic_DNA"/>
</dbReference>